<gene>
    <name evidence="7" type="ORF">Pfra01_000708800</name>
</gene>
<keyword evidence="5" id="KW-0539">Nucleus</keyword>
<protein>
    <submittedName>
        <fullName evidence="7">Unnamed protein product</fullName>
    </submittedName>
</protein>
<evidence type="ECO:0000256" key="5">
    <source>
        <dbReference type="ARBA" id="ARBA00023242"/>
    </source>
</evidence>
<comment type="subcellular location">
    <subcellularLocation>
        <location evidence="1">Nucleus</location>
    </subcellularLocation>
</comment>
<keyword evidence="3" id="KW-0805">Transcription regulation</keyword>
<evidence type="ECO:0000313" key="7">
    <source>
        <dbReference type="EMBL" id="GMF31185.1"/>
    </source>
</evidence>
<evidence type="ECO:0000256" key="4">
    <source>
        <dbReference type="ARBA" id="ARBA00023163"/>
    </source>
</evidence>
<dbReference type="PANTHER" id="PTHR13114">
    <property type="entry name" value="MEDIATOR OF RNA POLYMERASE II TRANSCRIPTION SUBUNIT 17"/>
    <property type="match status" value="1"/>
</dbReference>
<sequence length="254" mass="28467">MEDKGAEAVGVTLYPADYEAVEMVTDQGKEIVQQEFTEAQLFLHSIQELERVRAERKKKKRKTEGEAEADANGVKTEDTDESMEAAEAVEKLEQAVEDAEEEEEDVIDPRIHYRPMVAELQAAVAELHQLINSIDLIRRRDFLEEMRCIRENTAPKREELEHLVEAKSAQVKESGTILLEGVEALAKTVEKESVFFQGITQMLRKWKICAPIHGNIPKPFRAGEPLAVDCSYGSGKCAGVGRATCVSVEAYEVF</sequence>
<dbReference type="GO" id="GO:0016592">
    <property type="term" value="C:mediator complex"/>
    <property type="evidence" value="ECO:0007669"/>
    <property type="project" value="InterPro"/>
</dbReference>
<dbReference type="GO" id="GO:0070847">
    <property type="term" value="C:core mediator complex"/>
    <property type="evidence" value="ECO:0007669"/>
    <property type="project" value="TreeGrafter"/>
</dbReference>
<evidence type="ECO:0000256" key="1">
    <source>
        <dbReference type="ARBA" id="ARBA00004123"/>
    </source>
</evidence>
<evidence type="ECO:0000256" key="6">
    <source>
        <dbReference type="SAM" id="MobiDB-lite"/>
    </source>
</evidence>
<comment type="similarity">
    <text evidence="2">Belongs to the Mediator complex subunit 17 family.</text>
</comment>
<proteinExistence type="inferred from homology"/>
<evidence type="ECO:0000256" key="3">
    <source>
        <dbReference type="ARBA" id="ARBA00023015"/>
    </source>
</evidence>
<evidence type="ECO:0000256" key="2">
    <source>
        <dbReference type="ARBA" id="ARBA00005635"/>
    </source>
</evidence>
<dbReference type="AlphaFoldDB" id="A0A9W6UDJ7"/>
<keyword evidence="4" id="KW-0804">Transcription</keyword>
<reference evidence="7" key="1">
    <citation type="submission" date="2023-04" db="EMBL/GenBank/DDBJ databases">
        <title>Phytophthora fragariaefolia NBRC 109709.</title>
        <authorList>
            <person name="Ichikawa N."/>
            <person name="Sato H."/>
            <person name="Tonouchi N."/>
        </authorList>
    </citation>
    <scope>NUCLEOTIDE SEQUENCE</scope>
    <source>
        <strain evidence="7">NBRC 109709</strain>
    </source>
</reference>
<name>A0A9W6UDJ7_9STRA</name>
<dbReference type="InterPro" id="IPR019313">
    <property type="entry name" value="Mediator_Med17"/>
</dbReference>
<keyword evidence="8" id="KW-1185">Reference proteome</keyword>
<dbReference type="GO" id="GO:0006357">
    <property type="term" value="P:regulation of transcription by RNA polymerase II"/>
    <property type="evidence" value="ECO:0007669"/>
    <property type="project" value="InterPro"/>
</dbReference>
<dbReference type="Proteomes" id="UP001165121">
    <property type="component" value="Unassembled WGS sequence"/>
</dbReference>
<comment type="caution">
    <text evidence="7">The sequence shown here is derived from an EMBL/GenBank/DDBJ whole genome shotgun (WGS) entry which is preliminary data.</text>
</comment>
<evidence type="ECO:0000313" key="8">
    <source>
        <dbReference type="Proteomes" id="UP001165121"/>
    </source>
</evidence>
<organism evidence="7 8">
    <name type="scientific">Phytophthora fragariaefolia</name>
    <dbReference type="NCBI Taxonomy" id="1490495"/>
    <lineage>
        <taxon>Eukaryota</taxon>
        <taxon>Sar</taxon>
        <taxon>Stramenopiles</taxon>
        <taxon>Oomycota</taxon>
        <taxon>Peronosporomycetes</taxon>
        <taxon>Peronosporales</taxon>
        <taxon>Peronosporaceae</taxon>
        <taxon>Phytophthora</taxon>
    </lineage>
</organism>
<dbReference type="PANTHER" id="PTHR13114:SF7">
    <property type="entry name" value="MEDIATOR OF RNA POLYMERASE II TRANSCRIPTION SUBUNIT 17"/>
    <property type="match status" value="1"/>
</dbReference>
<accession>A0A9W6UDJ7</accession>
<feature type="region of interest" description="Disordered" evidence="6">
    <location>
        <begin position="54"/>
        <end position="84"/>
    </location>
</feature>
<dbReference type="EMBL" id="BSXT01000619">
    <property type="protein sequence ID" value="GMF31185.1"/>
    <property type="molecule type" value="Genomic_DNA"/>
</dbReference>
<dbReference type="GO" id="GO:0003712">
    <property type="term" value="F:transcription coregulator activity"/>
    <property type="evidence" value="ECO:0007669"/>
    <property type="project" value="InterPro"/>
</dbReference>
<dbReference type="OrthoDB" id="161419at2759"/>